<feature type="non-terminal residue" evidence="12">
    <location>
        <position position="1"/>
    </location>
</feature>
<keyword evidence="6" id="KW-0720">Serine protease</keyword>
<evidence type="ECO:0000256" key="8">
    <source>
        <dbReference type="ARBA" id="ARBA00023157"/>
    </source>
</evidence>
<dbReference type="PROSITE" id="PS00134">
    <property type="entry name" value="TRYPSIN_HIS"/>
    <property type="match status" value="1"/>
</dbReference>
<dbReference type="PANTHER" id="PTHR24260">
    <property type="match status" value="1"/>
</dbReference>
<accession>U5EUF8</accession>
<dbReference type="GO" id="GO:0005576">
    <property type="term" value="C:extracellular region"/>
    <property type="evidence" value="ECO:0007669"/>
    <property type="project" value="UniProtKB-SubCell"/>
</dbReference>
<dbReference type="GO" id="GO:0006508">
    <property type="term" value="P:proteolysis"/>
    <property type="evidence" value="ECO:0007669"/>
    <property type="project" value="UniProtKB-KW"/>
</dbReference>
<dbReference type="AlphaFoldDB" id="U5EUF8"/>
<keyword evidence="3 12" id="KW-0645">Protease</keyword>
<keyword evidence="8" id="KW-1015">Disulfide bond</keyword>
<dbReference type="PRINTS" id="PR00722">
    <property type="entry name" value="CHYMOTRYPSIN"/>
</dbReference>
<dbReference type="GO" id="GO:0004252">
    <property type="term" value="F:serine-type endopeptidase activity"/>
    <property type="evidence" value="ECO:0007669"/>
    <property type="project" value="InterPro"/>
</dbReference>
<dbReference type="Gene3D" id="2.40.10.10">
    <property type="entry name" value="Trypsin-like serine proteases"/>
    <property type="match status" value="3"/>
</dbReference>
<comment type="subcellular location">
    <subcellularLocation>
        <location evidence="1">Secreted</location>
    </subcellularLocation>
</comment>
<keyword evidence="5" id="KW-0378">Hydrolase</keyword>
<feature type="chain" id="PRO_5004660113" evidence="10">
    <location>
        <begin position="17"/>
        <end position="563"/>
    </location>
</feature>
<dbReference type="FunFam" id="2.40.10.10:FF:000146">
    <property type="entry name" value="Serine protease 53"/>
    <property type="match status" value="1"/>
</dbReference>
<evidence type="ECO:0000256" key="5">
    <source>
        <dbReference type="ARBA" id="ARBA00022801"/>
    </source>
</evidence>
<comment type="similarity">
    <text evidence="9">Belongs to the peptidase S1 family. CLIP subfamily.</text>
</comment>
<proteinExistence type="evidence at transcript level"/>
<reference evidence="12" key="1">
    <citation type="journal article" date="2014" name="Insect Biochem. Mol. Biol.">
        <title>An insight into the sialome of the frog biting fly, Corethrella appendiculata.</title>
        <authorList>
            <person name="Ribeiro J.M.C."/>
            <person name="Chagas A.C."/>
            <person name="Pham V.M."/>
            <person name="Lounibos L.P."/>
            <person name="Calvo E."/>
        </authorList>
    </citation>
    <scope>NUCLEOTIDE SEQUENCE</scope>
    <source>
        <tissue evidence="12">Salivary glands</tissue>
    </source>
</reference>
<dbReference type="PROSITE" id="PS50240">
    <property type="entry name" value="TRYPSIN_DOM"/>
    <property type="match status" value="2"/>
</dbReference>
<dbReference type="InterPro" id="IPR043504">
    <property type="entry name" value="Peptidase_S1_PA_chymotrypsin"/>
</dbReference>
<protein>
    <submittedName>
        <fullName evidence="12">Putative trypsin-like serine protease</fullName>
    </submittedName>
</protein>
<dbReference type="InterPro" id="IPR001314">
    <property type="entry name" value="Peptidase_S1A"/>
</dbReference>
<evidence type="ECO:0000256" key="10">
    <source>
        <dbReference type="SAM" id="SignalP"/>
    </source>
</evidence>
<dbReference type="PANTHER" id="PTHR24260:SF136">
    <property type="entry name" value="GH08193P-RELATED"/>
    <property type="match status" value="1"/>
</dbReference>
<sequence length="563" mass="64938">LVYTLIFCIIATKICAQDNFECGKRKVESILNRVVEGYEAEKGFWPWHAAIFRKKIMNDEVAYDYQCGGTLISTNLILTAAHCVEYAIEDIQVQLGKHELNVTDEFVQTFSVPNKVIHHEYNNELLENDIALLKLNRDVKFTDYVQPACLWNPRDKELANIINKVGYTIGWGLTESNSLSNSLIEASMPVKDPVVCLVSNRDFFGRVLTKFRICAGHENGTTICNGDSGGGLHFEIGDTWYVRGIVSFGELEEDTIKCRPRQYGVFLDTVKYLEWIKSNFPEIKDEIIDHPNYKLINSKHCGRNKFPGLAESRKPIFLNFPWLVYIQYEQAQMKCIGTLISKNYVMLPNDCVVPKYTIKHVVLGEYDLTTDPDCYRQNEYEELSCAERIQHIPVAEIVRHDNFSQRYSANFDWANNIALLRLKYPADLTHENIGTICLPTTQNLRHLQLPSYIVSGWYRNENVTNLQRVHIITKDCSSFSSFIYNKTGRKLDESQHVCGEYIVKGHCVNFQTGSPIQSIQMIDYQEKYIQYGFLSVGKTCGDTRLEVYYYIPKLLKWILDNMR</sequence>
<evidence type="ECO:0000256" key="7">
    <source>
        <dbReference type="ARBA" id="ARBA00023145"/>
    </source>
</evidence>
<name>U5EUF8_9DIPT</name>
<feature type="signal peptide" evidence="10">
    <location>
        <begin position="1"/>
        <end position="16"/>
    </location>
</feature>
<organism evidence="12">
    <name type="scientific">Corethrella appendiculata</name>
    <dbReference type="NCBI Taxonomy" id="1370023"/>
    <lineage>
        <taxon>Eukaryota</taxon>
        <taxon>Metazoa</taxon>
        <taxon>Ecdysozoa</taxon>
        <taxon>Arthropoda</taxon>
        <taxon>Hexapoda</taxon>
        <taxon>Insecta</taxon>
        <taxon>Pterygota</taxon>
        <taxon>Neoptera</taxon>
        <taxon>Endopterygota</taxon>
        <taxon>Diptera</taxon>
        <taxon>Nematocera</taxon>
        <taxon>Culicoidea</taxon>
        <taxon>Chaoboridae</taxon>
        <taxon>Corethrella</taxon>
    </lineage>
</organism>
<evidence type="ECO:0000256" key="3">
    <source>
        <dbReference type="ARBA" id="ARBA00022670"/>
    </source>
</evidence>
<dbReference type="SMART" id="SM00020">
    <property type="entry name" value="Tryp_SPc"/>
    <property type="match status" value="2"/>
</dbReference>
<keyword evidence="7" id="KW-0865">Zymogen</keyword>
<dbReference type="Pfam" id="PF00089">
    <property type="entry name" value="Trypsin"/>
    <property type="match status" value="2"/>
</dbReference>
<evidence type="ECO:0000259" key="11">
    <source>
        <dbReference type="PROSITE" id="PS50240"/>
    </source>
</evidence>
<keyword evidence="2" id="KW-0964">Secreted</keyword>
<keyword evidence="4 10" id="KW-0732">Signal</keyword>
<dbReference type="InterPro" id="IPR018114">
    <property type="entry name" value="TRYPSIN_HIS"/>
</dbReference>
<dbReference type="InterPro" id="IPR009003">
    <property type="entry name" value="Peptidase_S1_PA"/>
</dbReference>
<evidence type="ECO:0000256" key="9">
    <source>
        <dbReference type="ARBA" id="ARBA00024195"/>
    </source>
</evidence>
<feature type="domain" description="Peptidase S1" evidence="11">
    <location>
        <begin position="34"/>
        <end position="281"/>
    </location>
</feature>
<dbReference type="InterPro" id="IPR051333">
    <property type="entry name" value="CLIP_Serine_Protease"/>
</dbReference>
<dbReference type="EMBL" id="GANO01002345">
    <property type="protein sequence ID" value="JAB57526.1"/>
    <property type="molecule type" value="mRNA"/>
</dbReference>
<feature type="domain" description="Peptidase S1" evidence="11">
    <location>
        <begin position="295"/>
        <end position="563"/>
    </location>
</feature>
<dbReference type="SUPFAM" id="SSF50494">
    <property type="entry name" value="Trypsin-like serine proteases"/>
    <property type="match status" value="2"/>
</dbReference>
<evidence type="ECO:0000256" key="4">
    <source>
        <dbReference type="ARBA" id="ARBA00022729"/>
    </source>
</evidence>
<dbReference type="InterPro" id="IPR001254">
    <property type="entry name" value="Trypsin_dom"/>
</dbReference>
<evidence type="ECO:0000313" key="12">
    <source>
        <dbReference type="EMBL" id="JAB57526.1"/>
    </source>
</evidence>
<dbReference type="CDD" id="cd00190">
    <property type="entry name" value="Tryp_SPc"/>
    <property type="match status" value="1"/>
</dbReference>
<evidence type="ECO:0000256" key="1">
    <source>
        <dbReference type="ARBA" id="ARBA00004613"/>
    </source>
</evidence>
<evidence type="ECO:0000256" key="6">
    <source>
        <dbReference type="ARBA" id="ARBA00022825"/>
    </source>
</evidence>
<evidence type="ECO:0000256" key="2">
    <source>
        <dbReference type="ARBA" id="ARBA00022525"/>
    </source>
</evidence>